<evidence type="ECO:0000259" key="5">
    <source>
        <dbReference type="Pfam" id="PF00389"/>
    </source>
</evidence>
<dbReference type="GO" id="GO:0016618">
    <property type="term" value="F:hydroxypyruvate reductase [NAD(P)H] activity"/>
    <property type="evidence" value="ECO:0007669"/>
    <property type="project" value="TreeGrafter"/>
</dbReference>
<dbReference type="GO" id="GO:0051287">
    <property type="term" value="F:NAD binding"/>
    <property type="evidence" value="ECO:0007669"/>
    <property type="project" value="InterPro"/>
</dbReference>
<dbReference type="PANTHER" id="PTHR10996">
    <property type="entry name" value="2-HYDROXYACID DEHYDROGENASE-RELATED"/>
    <property type="match status" value="1"/>
</dbReference>
<reference evidence="7 8" key="1">
    <citation type="submission" date="2017-02" db="EMBL/GenBank/DDBJ databases">
        <title>Complete genome sequences of Mycobacterium kansasii strains isolated from rhesus macaques.</title>
        <authorList>
            <person name="Panda A."/>
            <person name="Nagaraj S."/>
            <person name="Zhao X."/>
            <person name="Tettelin H."/>
            <person name="Detolla L.J."/>
        </authorList>
    </citation>
    <scope>NUCLEOTIDE SEQUENCE [LARGE SCALE GENOMIC DNA]</scope>
    <source>
        <strain evidence="7 8">11-3469</strain>
    </source>
</reference>
<dbReference type="GO" id="GO:0005829">
    <property type="term" value="C:cytosol"/>
    <property type="evidence" value="ECO:0007669"/>
    <property type="project" value="TreeGrafter"/>
</dbReference>
<dbReference type="PANTHER" id="PTHR10996:SF178">
    <property type="entry name" value="2-HYDROXYACID DEHYDROGENASE YGL185C-RELATED"/>
    <property type="match status" value="1"/>
</dbReference>
<evidence type="ECO:0000313" key="8">
    <source>
        <dbReference type="Proteomes" id="UP000188532"/>
    </source>
</evidence>
<dbReference type="InterPro" id="IPR029753">
    <property type="entry name" value="D-isomer_DH_CS"/>
</dbReference>
<organism evidence="7 8">
    <name type="scientific">Mycobacterium kansasii</name>
    <dbReference type="NCBI Taxonomy" id="1768"/>
    <lineage>
        <taxon>Bacteria</taxon>
        <taxon>Bacillati</taxon>
        <taxon>Actinomycetota</taxon>
        <taxon>Actinomycetes</taxon>
        <taxon>Mycobacteriales</taxon>
        <taxon>Mycobacteriaceae</taxon>
        <taxon>Mycobacterium</taxon>
    </lineage>
</organism>
<comment type="caution">
    <text evidence="7">The sequence shown here is derived from an EMBL/GenBank/DDBJ whole genome shotgun (WGS) entry which is preliminary data.</text>
</comment>
<proteinExistence type="inferred from homology"/>
<dbReference type="SUPFAM" id="SSF51735">
    <property type="entry name" value="NAD(P)-binding Rossmann-fold domains"/>
    <property type="match status" value="1"/>
</dbReference>
<dbReference type="Pfam" id="PF00389">
    <property type="entry name" value="2-Hacid_dh"/>
    <property type="match status" value="1"/>
</dbReference>
<feature type="domain" description="D-isomer specific 2-hydroxyacid dehydrogenase catalytic" evidence="5">
    <location>
        <begin position="57"/>
        <end position="335"/>
    </location>
</feature>
<dbReference type="InterPro" id="IPR050223">
    <property type="entry name" value="D-isomer_2-hydroxyacid_DH"/>
</dbReference>
<dbReference type="AlphaFoldDB" id="A0A1V3XWZ4"/>
<keyword evidence="3" id="KW-0520">NAD</keyword>
<comment type="similarity">
    <text evidence="1 4">Belongs to the D-isomer specific 2-hydroxyacid dehydrogenase family.</text>
</comment>
<dbReference type="PROSITE" id="PS00670">
    <property type="entry name" value="D_2_HYDROXYACID_DH_2"/>
    <property type="match status" value="1"/>
</dbReference>
<evidence type="ECO:0000313" key="7">
    <source>
        <dbReference type="EMBL" id="OOK83763.1"/>
    </source>
</evidence>
<evidence type="ECO:0000256" key="1">
    <source>
        <dbReference type="ARBA" id="ARBA00005854"/>
    </source>
</evidence>
<name>A0A1V3XWZ4_MYCKA</name>
<dbReference type="STRING" id="1768.B1T50_19855"/>
<dbReference type="InterPro" id="IPR006139">
    <property type="entry name" value="D-isomer_2_OHA_DH_cat_dom"/>
</dbReference>
<dbReference type="GO" id="GO:0030267">
    <property type="term" value="F:glyoxylate reductase (NADPH) activity"/>
    <property type="evidence" value="ECO:0007669"/>
    <property type="project" value="TreeGrafter"/>
</dbReference>
<gene>
    <name evidence="7" type="ORF">BZL29_0029</name>
</gene>
<protein>
    <submittedName>
        <fullName evidence="7">D-isomer specific 2-hydroxyacid dehydrogenase, catalytic domain protein</fullName>
    </submittedName>
</protein>
<dbReference type="InterPro" id="IPR036291">
    <property type="entry name" value="NAD(P)-bd_dom_sf"/>
</dbReference>
<dbReference type="EMBL" id="MVBN01000001">
    <property type="protein sequence ID" value="OOK83763.1"/>
    <property type="molecule type" value="Genomic_DNA"/>
</dbReference>
<dbReference type="SUPFAM" id="SSF52283">
    <property type="entry name" value="Formate/glycerate dehydrogenase catalytic domain-like"/>
    <property type="match status" value="1"/>
</dbReference>
<dbReference type="Proteomes" id="UP000188532">
    <property type="component" value="Unassembled WGS sequence"/>
</dbReference>
<feature type="domain" description="D-isomer specific 2-hydroxyacid dehydrogenase NAD-binding" evidence="6">
    <location>
        <begin position="130"/>
        <end position="303"/>
    </location>
</feature>
<evidence type="ECO:0000256" key="2">
    <source>
        <dbReference type="ARBA" id="ARBA00023002"/>
    </source>
</evidence>
<keyword evidence="2 4" id="KW-0560">Oxidoreductase</keyword>
<evidence type="ECO:0000259" key="6">
    <source>
        <dbReference type="Pfam" id="PF02826"/>
    </source>
</evidence>
<dbReference type="InterPro" id="IPR006140">
    <property type="entry name" value="D-isomer_DH_NAD-bd"/>
</dbReference>
<evidence type="ECO:0000256" key="4">
    <source>
        <dbReference type="RuleBase" id="RU003719"/>
    </source>
</evidence>
<dbReference type="Gene3D" id="3.40.50.720">
    <property type="entry name" value="NAD(P)-binding Rossmann-like Domain"/>
    <property type="match status" value="2"/>
</dbReference>
<accession>A0A1V3XWZ4</accession>
<evidence type="ECO:0000256" key="3">
    <source>
        <dbReference type="ARBA" id="ARBA00023027"/>
    </source>
</evidence>
<dbReference type="Pfam" id="PF02826">
    <property type="entry name" value="2-Hacid_dh_C"/>
    <property type="match status" value="1"/>
</dbReference>
<sequence>MTRAPRYASIGIRDVATARPGDGPAARTGLAKLQHLADVVYDPWIDQNPLRIYNAEQLAERITVEAADIVVVESDSISGPVFEQRSRPLIAVAATRGDPNNVDIAGATAAGIPVLNTPARNADAVAEMTVALLLTVTRHVLTADAEVRSGNVFRDGTIPYQRFRGWEIAGLTAGLVGLGAVGRALRWRLTGLGLRVIAHDPYSDEARHGLDELLAESDVVSLHAPVTDETAGMIGAEQFAAMRDGVVFLNTARAQLHDIVALVDALRSGKVAAAGLDHFAGEWLPADHPLTGMPNVVLTPHIGGATWNTEARQAQLVADDLEALLSGNRPTHIVNPEVLGS</sequence>